<sequence>MSSLTRLHGSEQQTGDTVHLNAPPESISLTMGLLFREDVGFRRRYDFWVSIGGDIYRVPITSPTRRLVQVDVTLILLSSLLSNIFGVAFNRVLEYVIVIGTSDLFIDNKWQNRHVLFLGGTFGVVVWVATRELPRAEFVMYSQEFTLFGMVQYECVIYYALPNLLIMLMNPEIRDRYPVNLWSRREY</sequence>
<evidence type="ECO:0000313" key="3">
    <source>
        <dbReference type="EMBL" id="PBK68442.1"/>
    </source>
</evidence>
<name>A0A2H3BN96_9AGAR</name>
<feature type="compositionally biased region" description="Polar residues" evidence="1">
    <location>
        <begin position="1"/>
        <end position="16"/>
    </location>
</feature>
<feature type="region of interest" description="Disordered" evidence="1">
    <location>
        <begin position="1"/>
        <end position="22"/>
    </location>
</feature>
<reference evidence="4" key="1">
    <citation type="journal article" date="2017" name="Nat. Ecol. Evol.">
        <title>Genome expansion and lineage-specific genetic innovations in the forest pathogenic fungi Armillaria.</title>
        <authorList>
            <person name="Sipos G."/>
            <person name="Prasanna A.N."/>
            <person name="Walter M.C."/>
            <person name="O'Connor E."/>
            <person name="Balint B."/>
            <person name="Krizsan K."/>
            <person name="Kiss B."/>
            <person name="Hess J."/>
            <person name="Varga T."/>
            <person name="Slot J."/>
            <person name="Riley R."/>
            <person name="Boka B."/>
            <person name="Rigling D."/>
            <person name="Barry K."/>
            <person name="Lee J."/>
            <person name="Mihaltcheva S."/>
            <person name="LaButti K."/>
            <person name="Lipzen A."/>
            <person name="Waldron R."/>
            <person name="Moloney N.M."/>
            <person name="Sperisen C."/>
            <person name="Kredics L."/>
            <person name="Vagvoelgyi C."/>
            <person name="Patrignani A."/>
            <person name="Fitzpatrick D."/>
            <person name="Nagy I."/>
            <person name="Doyle S."/>
            <person name="Anderson J.B."/>
            <person name="Grigoriev I.V."/>
            <person name="Gueldener U."/>
            <person name="Muensterkoetter M."/>
            <person name="Nagy L.G."/>
        </authorList>
    </citation>
    <scope>NUCLEOTIDE SEQUENCE [LARGE SCALE GENOMIC DNA]</scope>
    <source>
        <strain evidence="4">28-4</strain>
    </source>
</reference>
<keyword evidence="2" id="KW-0472">Membrane</keyword>
<dbReference type="Proteomes" id="UP000218334">
    <property type="component" value="Unassembled WGS sequence"/>
</dbReference>
<feature type="transmembrane region" description="Helical" evidence="2">
    <location>
        <begin position="114"/>
        <end position="130"/>
    </location>
</feature>
<gene>
    <name evidence="3" type="ORF">ARMSODRAFT_975850</name>
</gene>
<proteinExistence type="predicted"/>
<organism evidence="3 4">
    <name type="scientific">Armillaria solidipes</name>
    <dbReference type="NCBI Taxonomy" id="1076256"/>
    <lineage>
        <taxon>Eukaryota</taxon>
        <taxon>Fungi</taxon>
        <taxon>Dikarya</taxon>
        <taxon>Basidiomycota</taxon>
        <taxon>Agaricomycotina</taxon>
        <taxon>Agaricomycetes</taxon>
        <taxon>Agaricomycetidae</taxon>
        <taxon>Agaricales</taxon>
        <taxon>Marasmiineae</taxon>
        <taxon>Physalacriaceae</taxon>
        <taxon>Armillaria</taxon>
    </lineage>
</organism>
<accession>A0A2H3BN96</accession>
<evidence type="ECO:0000313" key="4">
    <source>
        <dbReference type="Proteomes" id="UP000218334"/>
    </source>
</evidence>
<dbReference type="STRING" id="1076256.A0A2H3BN96"/>
<feature type="transmembrane region" description="Helical" evidence="2">
    <location>
        <begin position="150"/>
        <end position="168"/>
    </location>
</feature>
<keyword evidence="2" id="KW-0812">Transmembrane</keyword>
<protein>
    <submittedName>
        <fullName evidence="3">Uncharacterized protein</fullName>
    </submittedName>
</protein>
<dbReference type="EMBL" id="KZ293432">
    <property type="protein sequence ID" value="PBK68442.1"/>
    <property type="molecule type" value="Genomic_DNA"/>
</dbReference>
<evidence type="ECO:0000256" key="1">
    <source>
        <dbReference type="SAM" id="MobiDB-lite"/>
    </source>
</evidence>
<feature type="transmembrane region" description="Helical" evidence="2">
    <location>
        <begin position="72"/>
        <end position="93"/>
    </location>
</feature>
<evidence type="ECO:0000256" key="2">
    <source>
        <dbReference type="SAM" id="Phobius"/>
    </source>
</evidence>
<keyword evidence="4" id="KW-1185">Reference proteome</keyword>
<dbReference type="AlphaFoldDB" id="A0A2H3BN96"/>
<keyword evidence="2" id="KW-1133">Transmembrane helix</keyword>